<accession>A0A6G1CXV8</accession>
<gene>
    <name evidence="1" type="ORF">E2562_038775</name>
</gene>
<sequence>MMVERGALIAFGFGGRVAEVLLNLAKPAVGLRTIGMARIDGVERLEVVADGGATVSQRRERLRAW</sequence>
<reference evidence="1 2" key="1">
    <citation type="submission" date="2019-11" db="EMBL/GenBank/DDBJ databases">
        <title>Whole genome sequence of Oryza granulata.</title>
        <authorList>
            <person name="Li W."/>
        </authorList>
    </citation>
    <scope>NUCLEOTIDE SEQUENCE [LARGE SCALE GENOMIC DNA]</scope>
    <source>
        <strain evidence="2">cv. Menghai</strain>
        <tissue evidence="1">Leaf</tissue>
    </source>
</reference>
<comment type="caution">
    <text evidence="1">The sequence shown here is derived from an EMBL/GenBank/DDBJ whole genome shotgun (WGS) entry which is preliminary data.</text>
</comment>
<proteinExistence type="predicted"/>
<protein>
    <submittedName>
        <fullName evidence="1">Uncharacterized protein</fullName>
    </submittedName>
</protein>
<evidence type="ECO:0000313" key="2">
    <source>
        <dbReference type="Proteomes" id="UP000479710"/>
    </source>
</evidence>
<dbReference type="Proteomes" id="UP000479710">
    <property type="component" value="Unassembled WGS sequence"/>
</dbReference>
<dbReference type="EMBL" id="SPHZ02000008">
    <property type="protein sequence ID" value="KAF0904941.1"/>
    <property type="molecule type" value="Genomic_DNA"/>
</dbReference>
<organism evidence="1 2">
    <name type="scientific">Oryza meyeriana var. granulata</name>
    <dbReference type="NCBI Taxonomy" id="110450"/>
    <lineage>
        <taxon>Eukaryota</taxon>
        <taxon>Viridiplantae</taxon>
        <taxon>Streptophyta</taxon>
        <taxon>Embryophyta</taxon>
        <taxon>Tracheophyta</taxon>
        <taxon>Spermatophyta</taxon>
        <taxon>Magnoliopsida</taxon>
        <taxon>Liliopsida</taxon>
        <taxon>Poales</taxon>
        <taxon>Poaceae</taxon>
        <taxon>BOP clade</taxon>
        <taxon>Oryzoideae</taxon>
        <taxon>Oryzeae</taxon>
        <taxon>Oryzinae</taxon>
        <taxon>Oryza</taxon>
        <taxon>Oryza meyeriana</taxon>
    </lineage>
</organism>
<keyword evidence="2" id="KW-1185">Reference proteome</keyword>
<evidence type="ECO:0000313" key="1">
    <source>
        <dbReference type="EMBL" id="KAF0904941.1"/>
    </source>
</evidence>
<dbReference type="AlphaFoldDB" id="A0A6G1CXV8"/>
<name>A0A6G1CXV8_9ORYZ</name>